<feature type="compositionally biased region" description="Polar residues" evidence="1">
    <location>
        <begin position="74"/>
        <end position="98"/>
    </location>
</feature>
<dbReference type="AlphaFoldDB" id="A0A699SWM0"/>
<name>A0A699SWM0_TANCI</name>
<feature type="non-terminal residue" evidence="2">
    <location>
        <position position="172"/>
    </location>
</feature>
<feature type="region of interest" description="Disordered" evidence="1">
    <location>
        <begin position="20"/>
        <end position="39"/>
    </location>
</feature>
<proteinExistence type="predicted"/>
<sequence>VDGKLAGLLTASKDLDNLIESQRSDKSKEGLGYNDVPPPIAQLYLSPKKDLSWTGLQECADDTVTDYSRPSPIIESTSGDDQNINSSATKNGESTDSILSKPAVKAPRNQDKGRRDNYRHRSKAKEQALKALMAIDGVGWDWSYMENEEEDHELVAEAPTEFALMANTSLKT</sequence>
<feature type="non-terminal residue" evidence="2">
    <location>
        <position position="1"/>
    </location>
</feature>
<feature type="region of interest" description="Disordered" evidence="1">
    <location>
        <begin position="62"/>
        <end position="123"/>
    </location>
</feature>
<evidence type="ECO:0000256" key="1">
    <source>
        <dbReference type="SAM" id="MobiDB-lite"/>
    </source>
</evidence>
<protein>
    <submittedName>
        <fullName evidence="2">Uncharacterized protein</fullName>
    </submittedName>
</protein>
<dbReference type="EMBL" id="BKCJ011198146">
    <property type="protein sequence ID" value="GFD02452.1"/>
    <property type="molecule type" value="Genomic_DNA"/>
</dbReference>
<organism evidence="2">
    <name type="scientific">Tanacetum cinerariifolium</name>
    <name type="common">Dalmatian daisy</name>
    <name type="synonym">Chrysanthemum cinerariifolium</name>
    <dbReference type="NCBI Taxonomy" id="118510"/>
    <lineage>
        <taxon>Eukaryota</taxon>
        <taxon>Viridiplantae</taxon>
        <taxon>Streptophyta</taxon>
        <taxon>Embryophyta</taxon>
        <taxon>Tracheophyta</taxon>
        <taxon>Spermatophyta</taxon>
        <taxon>Magnoliopsida</taxon>
        <taxon>eudicotyledons</taxon>
        <taxon>Gunneridae</taxon>
        <taxon>Pentapetalae</taxon>
        <taxon>asterids</taxon>
        <taxon>campanulids</taxon>
        <taxon>Asterales</taxon>
        <taxon>Asteraceae</taxon>
        <taxon>Asteroideae</taxon>
        <taxon>Anthemideae</taxon>
        <taxon>Anthemidinae</taxon>
        <taxon>Tanacetum</taxon>
    </lineage>
</organism>
<accession>A0A699SWM0</accession>
<comment type="caution">
    <text evidence="2">The sequence shown here is derived from an EMBL/GenBank/DDBJ whole genome shotgun (WGS) entry which is preliminary data.</text>
</comment>
<gene>
    <name evidence="2" type="ORF">Tci_874421</name>
</gene>
<reference evidence="2" key="1">
    <citation type="journal article" date="2019" name="Sci. Rep.">
        <title>Draft genome of Tanacetum cinerariifolium, the natural source of mosquito coil.</title>
        <authorList>
            <person name="Yamashiro T."/>
            <person name="Shiraishi A."/>
            <person name="Satake H."/>
            <person name="Nakayama K."/>
        </authorList>
    </citation>
    <scope>NUCLEOTIDE SEQUENCE</scope>
</reference>
<evidence type="ECO:0000313" key="2">
    <source>
        <dbReference type="EMBL" id="GFD02452.1"/>
    </source>
</evidence>